<organism evidence="1 2">
    <name type="scientific">Tritrichomonas musculus</name>
    <dbReference type="NCBI Taxonomy" id="1915356"/>
    <lineage>
        <taxon>Eukaryota</taxon>
        <taxon>Metamonada</taxon>
        <taxon>Parabasalia</taxon>
        <taxon>Tritrichomonadida</taxon>
        <taxon>Tritrichomonadidae</taxon>
        <taxon>Tritrichomonas</taxon>
    </lineage>
</organism>
<reference evidence="1 2" key="1">
    <citation type="submission" date="2024-04" db="EMBL/GenBank/DDBJ databases">
        <title>Tritrichomonas musculus Genome.</title>
        <authorList>
            <person name="Alves-Ferreira E."/>
            <person name="Grigg M."/>
            <person name="Lorenzi H."/>
            <person name="Galac M."/>
        </authorList>
    </citation>
    <scope>NUCLEOTIDE SEQUENCE [LARGE SCALE GENOMIC DNA]</scope>
    <source>
        <strain evidence="1 2">EAF2021</strain>
    </source>
</reference>
<evidence type="ECO:0000313" key="1">
    <source>
        <dbReference type="EMBL" id="KAK8888902.1"/>
    </source>
</evidence>
<dbReference type="InterPro" id="IPR017956">
    <property type="entry name" value="AT_hook_DNA-bd_motif"/>
</dbReference>
<dbReference type="Proteomes" id="UP001470230">
    <property type="component" value="Unassembled WGS sequence"/>
</dbReference>
<name>A0ABR2KEP2_9EUKA</name>
<sequence>MQTQFIFARKRGRPRKNIDEDTLIRQRLRLQMSSMMDQKIFRSVESDTEKIESRRYLKTRDLPINQRGWETFNETFKHLFDQYTDIKQKTSQPNIDTKSSNLNPDEKNLLGIDLTEIDDDDTVVMNDQNHDPLTVSPNRRRSYMMAKEPIESFNEE</sequence>
<protein>
    <submittedName>
        <fullName evidence="1">Uncharacterized protein</fullName>
    </submittedName>
</protein>
<evidence type="ECO:0000313" key="2">
    <source>
        <dbReference type="Proteomes" id="UP001470230"/>
    </source>
</evidence>
<dbReference type="EMBL" id="JAPFFF010000005">
    <property type="protein sequence ID" value="KAK8888902.1"/>
    <property type="molecule type" value="Genomic_DNA"/>
</dbReference>
<proteinExistence type="predicted"/>
<accession>A0ABR2KEP2</accession>
<comment type="caution">
    <text evidence="1">The sequence shown here is derived from an EMBL/GenBank/DDBJ whole genome shotgun (WGS) entry which is preliminary data.</text>
</comment>
<keyword evidence="2" id="KW-1185">Reference proteome</keyword>
<dbReference type="Pfam" id="PF02178">
    <property type="entry name" value="AT_hook"/>
    <property type="match status" value="1"/>
</dbReference>
<gene>
    <name evidence="1" type="ORF">M9Y10_033642</name>
</gene>